<feature type="domain" description="Tyrosine-protein kinase ephrin type A/B receptor-like" evidence="2">
    <location>
        <begin position="235"/>
        <end position="270"/>
    </location>
</feature>
<protein>
    <recommendedName>
        <fullName evidence="2">Tyrosine-protein kinase ephrin type A/B receptor-like domain-containing protein</fullName>
    </recommendedName>
</protein>
<comment type="caution">
    <text evidence="3">The sequence shown here is derived from an EMBL/GenBank/DDBJ whole genome shotgun (WGS) entry which is preliminary data.</text>
</comment>
<dbReference type="Proteomes" id="UP001165082">
    <property type="component" value="Unassembled WGS sequence"/>
</dbReference>
<proteinExistence type="predicted"/>
<feature type="chain" id="PRO_5040926814" description="Tyrosine-protein kinase ephrin type A/B receptor-like domain-containing protein" evidence="1">
    <location>
        <begin position="23"/>
        <end position="772"/>
    </location>
</feature>
<dbReference type="SMART" id="SM00261">
    <property type="entry name" value="FU"/>
    <property type="match status" value="3"/>
</dbReference>
<evidence type="ECO:0000313" key="4">
    <source>
        <dbReference type="Proteomes" id="UP001165082"/>
    </source>
</evidence>
<organism evidence="3 4">
    <name type="scientific">Triparma retinervis</name>
    <dbReference type="NCBI Taxonomy" id="2557542"/>
    <lineage>
        <taxon>Eukaryota</taxon>
        <taxon>Sar</taxon>
        <taxon>Stramenopiles</taxon>
        <taxon>Ochrophyta</taxon>
        <taxon>Bolidophyceae</taxon>
        <taxon>Parmales</taxon>
        <taxon>Triparmaceae</taxon>
        <taxon>Triparma</taxon>
    </lineage>
</organism>
<dbReference type="SUPFAM" id="SSF57184">
    <property type="entry name" value="Growth factor receptor domain"/>
    <property type="match status" value="2"/>
</dbReference>
<keyword evidence="1" id="KW-0732">Signal</keyword>
<evidence type="ECO:0000256" key="1">
    <source>
        <dbReference type="SAM" id="SignalP"/>
    </source>
</evidence>
<feature type="non-terminal residue" evidence="3">
    <location>
        <position position="772"/>
    </location>
</feature>
<dbReference type="SMART" id="SM01411">
    <property type="entry name" value="Ephrin_rec_like"/>
    <property type="match status" value="10"/>
</dbReference>
<sequence>MWGPALLFALLALLVGLPSSRAVFCDSSYTNGPNQCPAGCAYGGEADDYKVSTKDDYACSKMESHTCSCCDQWGSCANNGLDRCWGTNAGGSGASTNWKSYCKCDSGGSCGKGCTDDPSCSSVTEERERPSSCSSGDCVNKKTTDYEQCNGETEKCCKITWDKRYKCVACEVGQYKGNPSSSDTSDDYDCQDCPAGRYNEEMRGTSLDSCDLCDEGKYSGVKAFECISCPAGKHASAKGQGECEICPAGRYQENEGEAECELCDKGKFLSDAATKAVYHISSSFCQYCPTATYSDQDGAAECVACGAGKVVDNPLPLRLNIGCKDCAGGKYRTNNDLLCTNCGAGTYSTDGAVACTPAPSGTYVSGDGRDSFRVCSAGKYSVYDGTSSAGPTLCEDCEAGKYNNNPDSDDSDKDGHDNPDEDCIVCSVGKIQKNKGESSCESCEPGTFQSGSNHLSCALCDKGTYQSGSQQQSCNVCEIGKYINKAGSSYCLECSEGTYNQYDNSAANKDNHLSCTACLKTESPDEVGEYQPSPGQSSCLKCEDGYIALSAGSTECTKCEKDGDYYDTGSASCQQCPAGKYSNGETGYECWHCPAGTWIGALDSRGAGTKANPLTDGGEIAKNYLDIPLPPSPCYYCEAGKISNALSNDPSHADASVCIGTGEDDTSRCNNRLEACVSCPNGKFNDRGDTMCDDCEAGKYNDVDTPKVKDGDGSQCEDCAAGKYNDQVGQEACVPCEMGKSQGSEGKETCGTCLKGQYTDAAGGATDCPSCP</sequence>
<name>A0A9W7A4Y4_9STRA</name>
<dbReference type="OrthoDB" id="413581at2759"/>
<dbReference type="PANTHER" id="PTHR46967">
    <property type="entry name" value="INSULIN-LIKE GROWTH FACTOR BINDING PROTEIN,N-TERMINAL"/>
    <property type="match status" value="1"/>
</dbReference>
<reference evidence="3" key="1">
    <citation type="submission" date="2022-07" db="EMBL/GenBank/DDBJ databases">
        <title>Genome analysis of Parmales, a sister group of diatoms, reveals the evolutionary specialization of diatoms from phago-mixotrophs to photoautotrophs.</title>
        <authorList>
            <person name="Ban H."/>
            <person name="Sato S."/>
            <person name="Yoshikawa S."/>
            <person name="Kazumasa Y."/>
            <person name="Nakamura Y."/>
            <person name="Ichinomiya M."/>
            <person name="Saitoh K."/>
            <person name="Sato N."/>
            <person name="Blanc-Mathieu R."/>
            <person name="Endo H."/>
            <person name="Kuwata A."/>
            <person name="Ogata H."/>
        </authorList>
    </citation>
    <scope>NUCLEOTIDE SEQUENCE</scope>
</reference>
<dbReference type="InterPro" id="IPR011641">
    <property type="entry name" value="Tyr-kin_ephrin_A/B_rcpt-like"/>
</dbReference>
<feature type="signal peptide" evidence="1">
    <location>
        <begin position="1"/>
        <end position="22"/>
    </location>
</feature>
<accession>A0A9W7A4Y4</accession>
<evidence type="ECO:0000259" key="2">
    <source>
        <dbReference type="Pfam" id="PF07699"/>
    </source>
</evidence>
<dbReference type="PANTHER" id="PTHR46967:SF1">
    <property type="entry name" value="KERATIN-ASSOCIATED PROTEIN 16-1-LIKE"/>
    <property type="match status" value="1"/>
</dbReference>
<dbReference type="Pfam" id="PF07699">
    <property type="entry name" value="Ephrin_rec_like"/>
    <property type="match status" value="2"/>
</dbReference>
<evidence type="ECO:0000313" key="3">
    <source>
        <dbReference type="EMBL" id="GMH63536.1"/>
    </source>
</evidence>
<keyword evidence="4" id="KW-1185">Reference proteome</keyword>
<feature type="domain" description="Tyrosine-protein kinase ephrin type A/B receptor-like" evidence="2">
    <location>
        <begin position="563"/>
        <end position="597"/>
    </location>
</feature>
<dbReference type="InterPro" id="IPR006212">
    <property type="entry name" value="Furin_repeat"/>
</dbReference>
<dbReference type="EMBL" id="BRXZ01002500">
    <property type="protein sequence ID" value="GMH63536.1"/>
    <property type="molecule type" value="Genomic_DNA"/>
</dbReference>
<gene>
    <name evidence="3" type="ORF">TrRE_jg4960</name>
</gene>
<dbReference type="InterPro" id="IPR009030">
    <property type="entry name" value="Growth_fac_rcpt_cys_sf"/>
</dbReference>
<dbReference type="Gene3D" id="2.10.50.10">
    <property type="entry name" value="Tumor Necrosis Factor Receptor, subunit A, domain 2"/>
    <property type="match status" value="7"/>
</dbReference>
<dbReference type="AlphaFoldDB" id="A0A9W7A4Y4"/>